<feature type="domain" description="PWWP" evidence="1">
    <location>
        <begin position="5"/>
        <end position="74"/>
    </location>
</feature>
<proteinExistence type="predicted"/>
<dbReference type="InterPro" id="IPR040263">
    <property type="entry name" value="PWP3A_3B_4"/>
</dbReference>
<name>A0A8C0WQ55_CASCN</name>
<evidence type="ECO:0000313" key="2">
    <source>
        <dbReference type="Ensembl" id="ENSCCNP00000015445.1"/>
    </source>
</evidence>
<sequence>MDAEYVLCNWKDQLWPAKVLSRSEISSNSKRKKAFSLEVQILSLDEKITVNSTETKILNKSQIEAITPSLAVQSVVILFSPDLLGDSHNYILANPLNTLPILNQGDISCLLMQMYSLSLIR</sequence>
<dbReference type="InterPro" id="IPR048765">
    <property type="entry name" value="PWP3A_3B_4_N"/>
</dbReference>
<dbReference type="Ensembl" id="ENSCCNT00000020177.1">
    <property type="protein sequence ID" value="ENSCCNP00000015445.1"/>
    <property type="gene ID" value="ENSCCNG00000015837.1"/>
</dbReference>
<accession>A0A8C0WQ55</accession>
<dbReference type="AlphaFoldDB" id="A0A8C0WQ55"/>
<protein>
    <recommendedName>
        <fullName evidence="1">PWWP domain-containing protein</fullName>
    </recommendedName>
</protein>
<evidence type="ECO:0000259" key="1">
    <source>
        <dbReference type="Pfam" id="PF20887"/>
    </source>
</evidence>
<dbReference type="GO" id="GO:0070062">
    <property type="term" value="C:extracellular exosome"/>
    <property type="evidence" value="ECO:0007669"/>
    <property type="project" value="TreeGrafter"/>
</dbReference>
<organism evidence="2">
    <name type="scientific">Castor canadensis</name>
    <name type="common">American beaver</name>
    <dbReference type="NCBI Taxonomy" id="51338"/>
    <lineage>
        <taxon>Eukaryota</taxon>
        <taxon>Metazoa</taxon>
        <taxon>Chordata</taxon>
        <taxon>Craniata</taxon>
        <taxon>Vertebrata</taxon>
        <taxon>Euteleostomi</taxon>
        <taxon>Mammalia</taxon>
        <taxon>Eutheria</taxon>
        <taxon>Euarchontoglires</taxon>
        <taxon>Glires</taxon>
        <taxon>Rodentia</taxon>
        <taxon>Castorimorpha</taxon>
        <taxon>Castoridae</taxon>
        <taxon>Castor</taxon>
    </lineage>
</organism>
<dbReference type="PANTHER" id="PTHR31333:SF3">
    <property type="entry name" value="PWWP DOMAIN-CONTAINING DNA REPAIR FACTOR 3B"/>
    <property type="match status" value="1"/>
</dbReference>
<dbReference type="Pfam" id="PF20887">
    <property type="entry name" value="PWP3A-B_N"/>
    <property type="match status" value="1"/>
</dbReference>
<reference evidence="2" key="1">
    <citation type="submission" date="2023-09" db="UniProtKB">
        <authorList>
            <consortium name="Ensembl"/>
        </authorList>
    </citation>
    <scope>IDENTIFICATION</scope>
</reference>
<dbReference type="PANTHER" id="PTHR31333">
    <property type="entry name" value="PWWP DOMAIN-CONTAINING DNA REPAIR FACTOR 3 FAMILY MEMBER"/>
    <property type="match status" value="1"/>
</dbReference>